<dbReference type="Proteomes" id="UP001597277">
    <property type="component" value="Unassembled WGS sequence"/>
</dbReference>
<evidence type="ECO:0000256" key="5">
    <source>
        <dbReference type="ARBA" id="ARBA00022989"/>
    </source>
</evidence>
<keyword evidence="11" id="KW-1185">Reference proteome</keyword>
<comment type="similarity">
    <text evidence="2">Belongs to the UPF0702 family.</text>
</comment>
<evidence type="ECO:0000256" key="7">
    <source>
        <dbReference type="SAM" id="Phobius"/>
    </source>
</evidence>
<comment type="caution">
    <text evidence="10">The sequence shown here is derived from an EMBL/GenBank/DDBJ whole genome shotgun (WGS) entry which is preliminary data.</text>
</comment>
<evidence type="ECO:0000313" key="10">
    <source>
        <dbReference type="EMBL" id="MFD1718881.1"/>
    </source>
</evidence>
<sequence>MDAVLRAVAIYLVLMLIFRLTGKRTIAQLTPFDFVVILIVGEATQQALLGENFSVTYAALVIATLVLLERLADLLSYRFPLLKRMTESVPVVLVEDGRPLPEVMKREQITTEDVMSSARLNQGLERMDQIRWAVLETSGGISIVPR</sequence>
<name>A0ABW4L5M6_9MICO</name>
<feature type="transmembrane region" description="Helical" evidence="7">
    <location>
        <begin position="6"/>
        <end position="22"/>
    </location>
</feature>
<feature type="domain" description="YetF C-terminal" evidence="8">
    <location>
        <begin position="79"/>
        <end position="145"/>
    </location>
</feature>
<evidence type="ECO:0000256" key="1">
    <source>
        <dbReference type="ARBA" id="ARBA00004651"/>
    </source>
</evidence>
<evidence type="ECO:0000259" key="8">
    <source>
        <dbReference type="Pfam" id="PF04239"/>
    </source>
</evidence>
<keyword evidence="5 7" id="KW-1133">Transmembrane helix</keyword>
<keyword evidence="6 7" id="KW-0472">Membrane</keyword>
<dbReference type="InterPro" id="IPR007353">
    <property type="entry name" value="DUF421"/>
</dbReference>
<evidence type="ECO:0000256" key="2">
    <source>
        <dbReference type="ARBA" id="ARBA00006448"/>
    </source>
</evidence>
<dbReference type="Pfam" id="PF20730">
    <property type="entry name" value="YetF_N"/>
    <property type="match status" value="1"/>
</dbReference>
<dbReference type="InterPro" id="IPR048454">
    <property type="entry name" value="YetF_N"/>
</dbReference>
<dbReference type="RefSeq" id="WP_388008051.1">
    <property type="nucleotide sequence ID" value="NZ_JBHUEE010000007.1"/>
</dbReference>
<protein>
    <submittedName>
        <fullName evidence="10">DUF421 domain-containing protein</fullName>
    </submittedName>
</protein>
<feature type="domain" description="YetF-like N-terminal transmembrane" evidence="9">
    <location>
        <begin position="12"/>
        <end position="69"/>
    </location>
</feature>
<dbReference type="EMBL" id="JBHUEE010000007">
    <property type="protein sequence ID" value="MFD1718881.1"/>
    <property type="molecule type" value="Genomic_DNA"/>
</dbReference>
<dbReference type="PANTHER" id="PTHR34582:SF6">
    <property type="entry name" value="UPF0702 TRANSMEMBRANE PROTEIN YCAP"/>
    <property type="match status" value="1"/>
</dbReference>
<comment type="subcellular location">
    <subcellularLocation>
        <location evidence="1">Cell membrane</location>
        <topology evidence="1">Multi-pass membrane protein</topology>
    </subcellularLocation>
</comment>
<evidence type="ECO:0000259" key="9">
    <source>
        <dbReference type="Pfam" id="PF20730"/>
    </source>
</evidence>
<dbReference type="Pfam" id="PF04239">
    <property type="entry name" value="DUF421"/>
    <property type="match status" value="1"/>
</dbReference>
<evidence type="ECO:0000256" key="4">
    <source>
        <dbReference type="ARBA" id="ARBA00022692"/>
    </source>
</evidence>
<keyword evidence="4 7" id="KW-0812">Transmembrane</keyword>
<organism evidence="10 11">
    <name type="scientific">Georgenia deserti</name>
    <dbReference type="NCBI Taxonomy" id="2093781"/>
    <lineage>
        <taxon>Bacteria</taxon>
        <taxon>Bacillati</taxon>
        <taxon>Actinomycetota</taxon>
        <taxon>Actinomycetes</taxon>
        <taxon>Micrococcales</taxon>
        <taxon>Bogoriellaceae</taxon>
        <taxon>Georgenia</taxon>
    </lineage>
</organism>
<gene>
    <name evidence="10" type="ORF">ACFSE6_13625</name>
</gene>
<evidence type="ECO:0000256" key="3">
    <source>
        <dbReference type="ARBA" id="ARBA00022475"/>
    </source>
</evidence>
<dbReference type="PANTHER" id="PTHR34582">
    <property type="entry name" value="UPF0702 TRANSMEMBRANE PROTEIN YCAP"/>
    <property type="match status" value="1"/>
</dbReference>
<evidence type="ECO:0000313" key="11">
    <source>
        <dbReference type="Proteomes" id="UP001597277"/>
    </source>
</evidence>
<accession>A0ABW4L5M6</accession>
<dbReference type="InterPro" id="IPR023090">
    <property type="entry name" value="UPF0702_alpha/beta_dom_sf"/>
</dbReference>
<reference evidence="11" key="1">
    <citation type="journal article" date="2019" name="Int. J. Syst. Evol. Microbiol.">
        <title>The Global Catalogue of Microorganisms (GCM) 10K type strain sequencing project: providing services to taxonomists for standard genome sequencing and annotation.</title>
        <authorList>
            <consortium name="The Broad Institute Genomics Platform"/>
            <consortium name="The Broad Institute Genome Sequencing Center for Infectious Disease"/>
            <person name="Wu L."/>
            <person name="Ma J."/>
        </authorList>
    </citation>
    <scope>NUCLEOTIDE SEQUENCE [LARGE SCALE GENOMIC DNA]</scope>
    <source>
        <strain evidence="11">JCM 17130</strain>
    </source>
</reference>
<evidence type="ECO:0000256" key="6">
    <source>
        <dbReference type="ARBA" id="ARBA00023136"/>
    </source>
</evidence>
<keyword evidence="3" id="KW-1003">Cell membrane</keyword>
<proteinExistence type="inferred from homology"/>
<dbReference type="Gene3D" id="3.30.240.20">
    <property type="entry name" value="bsu07140 like domains"/>
    <property type="match status" value="1"/>
</dbReference>